<evidence type="ECO:0000259" key="2">
    <source>
        <dbReference type="Pfam" id="PF00107"/>
    </source>
</evidence>
<dbReference type="InterPro" id="IPR013154">
    <property type="entry name" value="ADH-like_N"/>
</dbReference>
<dbReference type="EMBL" id="FMAQ01000017">
    <property type="protein sequence ID" value="SCC30603.1"/>
    <property type="molecule type" value="Genomic_DNA"/>
</dbReference>
<dbReference type="InterPro" id="IPR036291">
    <property type="entry name" value="NAD(P)-bd_dom_sf"/>
</dbReference>
<dbReference type="Pfam" id="PF08240">
    <property type="entry name" value="ADH_N"/>
    <property type="match status" value="1"/>
</dbReference>
<proteinExistence type="predicted"/>
<sequence>MKTQAVRLYGKNDLRLESFELPQINDDEILVSVIVDSMCMSSLKLVNQGEDHKKTPPDLVNNPIIIGHECCGEILEVGKNWQHKFKAGKKYVVQANLQLKDSPYCVGYSYPYTGGCATYMIINHDVLKQDCLIPYDGNTYFEGALIEPLSCVIGAFNANYHLKPNSYQHVMGIKHGGDLLILGGTGPMGMLAIDYALGGPIKPKKVVVTGRSKEKIAHLKTLYPPRNGIELEFVDISNVDDQLESLKSLSTKGSFDDVFVFLPSQELIHLASKLLAFDGCLNFFAGPQNKDFLAEINFYDVHYNFTHIVGTSGGNTDDMREAVKLIEAGAVDVAKIVSHILGINQASKITQMQDKIKGGKKLVYTHKQFDIKNIESLTDSKDDITLKQILIKNHGIWSKEAEDFILNYFPDIEP</sequence>
<dbReference type="InterPro" id="IPR050129">
    <property type="entry name" value="Zn_alcohol_dh"/>
</dbReference>
<dbReference type="STRING" id="1798182.GA0061081_11721"/>
<keyword evidence="1" id="KW-0560">Oxidoreductase</keyword>
<dbReference type="OrthoDB" id="9797931at2"/>
<evidence type="ECO:0000313" key="4">
    <source>
        <dbReference type="EMBL" id="SCC30603.1"/>
    </source>
</evidence>
<keyword evidence="5" id="KW-1185">Reference proteome</keyword>
<evidence type="ECO:0000256" key="1">
    <source>
        <dbReference type="ARBA" id="ARBA00023002"/>
    </source>
</evidence>
<protein>
    <submittedName>
        <fullName evidence="4">Threonine dehydrogenase</fullName>
    </submittedName>
</protein>
<dbReference type="Gene3D" id="3.40.50.720">
    <property type="entry name" value="NAD(P)-binding Rossmann-like Domain"/>
    <property type="match status" value="1"/>
</dbReference>
<dbReference type="RefSeq" id="WP_091350619.1">
    <property type="nucleotide sequence ID" value="NZ_FMAQ01000017.1"/>
</dbReference>
<dbReference type="Proteomes" id="UP000199670">
    <property type="component" value="Unassembled WGS sequence"/>
</dbReference>
<dbReference type="InterPro" id="IPR013149">
    <property type="entry name" value="ADH-like_C"/>
</dbReference>
<name>A0A1C4DH34_9GAMM</name>
<dbReference type="AlphaFoldDB" id="A0A1C4DH34"/>
<dbReference type="Pfam" id="PF00107">
    <property type="entry name" value="ADH_zinc_N"/>
    <property type="match status" value="1"/>
</dbReference>
<dbReference type="CDD" id="cd08238">
    <property type="entry name" value="sorbose_phosphate_red"/>
    <property type="match status" value="1"/>
</dbReference>
<feature type="domain" description="Alcohol dehydrogenase-like C-terminal" evidence="2">
    <location>
        <begin position="187"/>
        <end position="327"/>
    </location>
</feature>
<dbReference type="PANTHER" id="PTHR43401">
    <property type="entry name" value="L-THREONINE 3-DEHYDROGENASE"/>
    <property type="match status" value="1"/>
</dbReference>
<gene>
    <name evidence="4" type="ORF">GA0061081_11721</name>
</gene>
<dbReference type="Gene3D" id="3.90.180.10">
    <property type="entry name" value="Medium-chain alcohol dehydrogenases, catalytic domain"/>
    <property type="match status" value="1"/>
</dbReference>
<feature type="domain" description="Alcohol dehydrogenase-like N-terminal" evidence="3">
    <location>
        <begin position="26"/>
        <end position="125"/>
    </location>
</feature>
<dbReference type="PANTHER" id="PTHR43401:SF2">
    <property type="entry name" value="L-THREONINE 3-DEHYDROGENASE"/>
    <property type="match status" value="1"/>
</dbReference>
<evidence type="ECO:0000259" key="3">
    <source>
        <dbReference type="Pfam" id="PF08240"/>
    </source>
</evidence>
<dbReference type="GO" id="GO:0016491">
    <property type="term" value="F:oxidoreductase activity"/>
    <property type="evidence" value="ECO:0007669"/>
    <property type="project" value="UniProtKB-KW"/>
</dbReference>
<dbReference type="InterPro" id="IPR011032">
    <property type="entry name" value="GroES-like_sf"/>
</dbReference>
<dbReference type="SUPFAM" id="SSF51735">
    <property type="entry name" value="NAD(P)-binding Rossmann-fold domains"/>
    <property type="match status" value="1"/>
</dbReference>
<evidence type="ECO:0000313" key="5">
    <source>
        <dbReference type="Proteomes" id="UP000199670"/>
    </source>
</evidence>
<accession>A0A1C4DH34</accession>
<reference evidence="5" key="1">
    <citation type="submission" date="2016-08" db="EMBL/GenBank/DDBJ databases">
        <authorList>
            <person name="Varghese N."/>
            <person name="Submissions Spin"/>
        </authorList>
    </citation>
    <scope>NUCLEOTIDE SEQUENCE [LARGE SCALE GENOMIC DNA]</scope>
    <source>
        <strain evidence="5">R-53248</strain>
    </source>
</reference>
<organism evidence="4 5">
    <name type="scientific">Gilliamella bombicola</name>
    <dbReference type="NCBI Taxonomy" id="1798182"/>
    <lineage>
        <taxon>Bacteria</taxon>
        <taxon>Pseudomonadati</taxon>
        <taxon>Pseudomonadota</taxon>
        <taxon>Gammaproteobacteria</taxon>
        <taxon>Orbales</taxon>
        <taxon>Orbaceae</taxon>
        <taxon>Gilliamella</taxon>
    </lineage>
</organism>
<dbReference type="SUPFAM" id="SSF50129">
    <property type="entry name" value="GroES-like"/>
    <property type="match status" value="1"/>
</dbReference>